<accession>A0A2U3B857</accession>
<keyword evidence="3" id="KW-1185">Reference proteome</keyword>
<evidence type="ECO:0000313" key="2">
    <source>
        <dbReference type="EMBL" id="PWI32986.1"/>
    </source>
</evidence>
<sequence length="131" mass="14421">MAKRLCKFNRHDIAANLGTIHSLVKEPRYLCRSCARTSAESSVLCKPEAIPFISEAANVGATADVVMAKPNQTKKSLKKLKKAGKKQKKLEKQLRKATSRQAKIEQKLVKMQHLTGTAELLSDSDVPAALH</sequence>
<dbReference type="EMBL" id="QFWT01000006">
    <property type="protein sequence ID" value="PWI32986.1"/>
    <property type="molecule type" value="Genomic_DNA"/>
</dbReference>
<gene>
    <name evidence="2" type="ORF">DI392_11765</name>
</gene>
<dbReference type="AlphaFoldDB" id="A0A2U3B857"/>
<name>A0A2U3B857_9VIBR</name>
<dbReference type="RefSeq" id="WP_109320105.1">
    <property type="nucleotide sequence ID" value="NZ_QFWT01000006.1"/>
</dbReference>
<organism evidence="2 3">
    <name type="scientific">Vibrio albus</name>
    <dbReference type="NCBI Taxonomy" id="2200953"/>
    <lineage>
        <taxon>Bacteria</taxon>
        <taxon>Pseudomonadati</taxon>
        <taxon>Pseudomonadota</taxon>
        <taxon>Gammaproteobacteria</taxon>
        <taxon>Vibrionales</taxon>
        <taxon>Vibrionaceae</taxon>
        <taxon>Vibrio</taxon>
    </lineage>
</organism>
<evidence type="ECO:0000256" key="1">
    <source>
        <dbReference type="SAM" id="MobiDB-lite"/>
    </source>
</evidence>
<dbReference type="OrthoDB" id="5398457at2"/>
<comment type="caution">
    <text evidence="2">The sequence shown here is derived from an EMBL/GenBank/DDBJ whole genome shotgun (WGS) entry which is preliminary data.</text>
</comment>
<proteinExistence type="predicted"/>
<dbReference type="Proteomes" id="UP000245362">
    <property type="component" value="Unassembled WGS sequence"/>
</dbReference>
<evidence type="ECO:0000313" key="3">
    <source>
        <dbReference type="Proteomes" id="UP000245362"/>
    </source>
</evidence>
<protein>
    <submittedName>
        <fullName evidence="2">Uncharacterized protein</fullName>
    </submittedName>
</protein>
<feature type="compositionally biased region" description="Basic residues" evidence="1">
    <location>
        <begin position="75"/>
        <end position="89"/>
    </location>
</feature>
<feature type="region of interest" description="Disordered" evidence="1">
    <location>
        <begin position="73"/>
        <end position="102"/>
    </location>
</feature>
<reference evidence="2 3" key="1">
    <citation type="submission" date="2018-05" db="EMBL/GenBank/DDBJ databases">
        <title>Vibrio limimaris sp. nov., isolated from marine sediment.</title>
        <authorList>
            <person name="Li C.-M."/>
        </authorList>
    </citation>
    <scope>NUCLEOTIDE SEQUENCE [LARGE SCALE GENOMIC DNA]</scope>
    <source>
        <strain evidence="2 3">E4404</strain>
    </source>
</reference>